<sequence>MGKVLTGILGLVIGAALGIFLVAPFMTGTAAGVGIATGLSAGICATIQAAQEEQLLTPGQIDQVLNRAAADMAALSGEAAPEEMVGGVDECSEVMERLRSSG</sequence>
<dbReference type="RefSeq" id="WP_263390345.1">
    <property type="nucleotide sequence ID" value="NZ_JAOVQN010000041.1"/>
</dbReference>
<comment type="caution">
    <text evidence="1">The sequence shown here is derived from an EMBL/GenBank/DDBJ whole genome shotgun (WGS) entry which is preliminary data.</text>
</comment>
<keyword evidence="2" id="KW-1185">Reference proteome</keyword>
<dbReference type="EMBL" id="JAOVQN010000041">
    <property type="protein sequence ID" value="MCU9840478.1"/>
    <property type="molecule type" value="Genomic_DNA"/>
</dbReference>
<gene>
    <name evidence="1" type="ORF">OEZ49_22265</name>
</gene>
<dbReference type="Proteomes" id="UP001321014">
    <property type="component" value="Unassembled WGS sequence"/>
</dbReference>
<evidence type="ECO:0000313" key="2">
    <source>
        <dbReference type="Proteomes" id="UP001321014"/>
    </source>
</evidence>
<organism evidence="1 2">
    <name type="scientific">Ruegeria marisflavi</name>
    <dbReference type="NCBI Taxonomy" id="2984152"/>
    <lineage>
        <taxon>Bacteria</taxon>
        <taxon>Pseudomonadati</taxon>
        <taxon>Pseudomonadota</taxon>
        <taxon>Alphaproteobacteria</taxon>
        <taxon>Rhodobacterales</taxon>
        <taxon>Roseobacteraceae</taxon>
        <taxon>Ruegeria</taxon>
    </lineage>
</organism>
<proteinExistence type="predicted"/>
<name>A0ABT2X327_9RHOB</name>
<evidence type="ECO:0000313" key="1">
    <source>
        <dbReference type="EMBL" id="MCU9840478.1"/>
    </source>
</evidence>
<accession>A0ABT2X327</accession>
<reference evidence="1 2" key="1">
    <citation type="submission" date="2022-10" db="EMBL/GenBank/DDBJ databases">
        <title>Ruegeria sp. nov., isolated from ocean surface water.</title>
        <authorList>
            <person name="He W."/>
            <person name="Wang L."/>
            <person name="Zhang D.-F."/>
        </authorList>
    </citation>
    <scope>NUCLEOTIDE SEQUENCE [LARGE SCALE GENOMIC DNA]</scope>
    <source>
        <strain evidence="1 2">WL0004</strain>
    </source>
</reference>
<protein>
    <submittedName>
        <fullName evidence="1">Uncharacterized protein</fullName>
    </submittedName>
</protein>